<gene>
    <name evidence="1" type="ORF">PaecuDRAFT_0052</name>
</gene>
<organism evidence="1 2">
    <name type="scientific">Paenibacillus curdlanolyticus YK9</name>
    <dbReference type="NCBI Taxonomy" id="717606"/>
    <lineage>
        <taxon>Bacteria</taxon>
        <taxon>Bacillati</taxon>
        <taxon>Bacillota</taxon>
        <taxon>Bacilli</taxon>
        <taxon>Bacillales</taxon>
        <taxon>Paenibacillaceae</taxon>
        <taxon>Paenibacillus</taxon>
    </lineage>
</organism>
<dbReference type="STRING" id="717606.PaecuDRAFT_0052"/>
<keyword evidence="2" id="KW-1185">Reference proteome</keyword>
<protein>
    <submittedName>
        <fullName evidence="1">Uncharacterized protein</fullName>
    </submittedName>
</protein>
<dbReference type="eggNOG" id="ENOG5033NBE">
    <property type="taxonomic scope" value="Bacteria"/>
</dbReference>
<accession>E0I4L0</accession>
<reference evidence="1 2" key="1">
    <citation type="submission" date="2010-07" db="EMBL/GenBank/DDBJ databases">
        <title>The draft genome of Paenibacillus curdlanolyticus YK9.</title>
        <authorList>
            <consortium name="US DOE Joint Genome Institute (JGI-PGF)"/>
            <person name="Lucas S."/>
            <person name="Copeland A."/>
            <person name="Lapidus A."/>
            <person name="Cheng J.-F."/>
            <person name="Bruce D."/>
            <person name="Goodwin L."/>
            <person name="Pitluck S."/>
            <person name="Land M.L."/>
            <person name="Hauser L."/>
            <person name="Chang Y.-J."/>
            <person name="Jeffries C."/>
            <person name="Anderson I.J."/>
            <person name="Johnson E."/>
            <person name="Loganathan U."/>
            <person name="Mulhopadhyay B."/>
            <person name="Kyrpides N."/>
            <person name="Woyke T.J."/>
        </authorList>
    </citation>
    <scope>NUCLEOTIDE SEQUENCE [LARGE SCALE GENOMIC DNA]</scope>
    <source>
        <strain evidence="1 2">YK9</strain>
    </source>
</reference>
<evidence type="ECO:0000313" key="2">
    <source>
        <dbReference type="Proteomes" id="UP000005387"/>
    </source>
</evidence>
<name>E0I4L0_9BACL</name>
<dbReference type="EMBL" id="AEDD01000001">
    <property type="protein sequence ID" value="EFM12541.1"/>
    <property type="molecule type" value="Genomic_DNA"/>
</dbReference>
<dbReference type="AlphaFoldDB" id="E0I4L0"/>
<dbReference type="Proteomes" id="UP000005387">
    <property type="component" value="Unassembled WGS sequence"/>
</dbReference>
<evidence type="ECO:0000313" key="1">
    <source>
        <dbReference type="EMBL" id="EFM12541.1"/>
    </source>
</evidence>
<sequence>MKWKWQDARDKNDTKAMYYWAGEANKLRAEMRKAGRTEDQIMQSDDAMISEDIVMDIAWASTFSWIENDPTGFGFLTWSADKMFYISGGAGGAALTIKEISAGFIKHSIWNTAYKKIGEKGMSTFIKALGKGFVRSEGEAGIKRLTGQGVKIGKQWYQYELKDISKEFGDYRFYGNWDDELGQVVFTYFGKHVK</sequence>
<proteinExistence type="predicted"/>